<comment type="caution">
    <text evidence="2">The sequence shown here is derived from an EMBL/GenBank/DDBJ whole genome shotgun (WGS) entry which is preliminary data.</text>
</comment>
<gene>
    <name evidence="2" type="ORF">ABS32_07930</name>
</gene>
<feature type="domain" description="3-keto-alpha-glucoside-1,2-lyase/3-keto-2-hydroxy-glucal hydratase" evidence="1">
    <location>
        <begin position="1"/>
        <end position="99"/>
    </location>
</feature>
<evidence type="ECO:0000313" key="3">
    <source>
        <dbReference type="Proteomes" id="UP000051557"/>
    </source>
</evidence>
<dbReference type="Proteomes" id="UP000051557">
    <property type="component" value="Unassembled WGS sequence"/>
</dbReference>
<dbReference type="EMBL" id="LIDM01000416">
    <property type="protein sequence ID" value="KRP30974.1"/>
    <property type="molecule type" value="Genomic_DNA"/>
</dbReference>
<evidence type="ECO:0000313" key="2">
    <source>
        <dbReference type="EMBL" id="KRP30974.1"/>
    </source>
</evidence>
<organism evidence="2 3">
    <name type="scientific">Verrucomicrobia subdivision 6 bacterium BACL9 MAG-120820-bin42</name>
    <dbReference type="NCBI Taxonomy" id="1655634"/>
    <lineage>
        <taxon>Bacteria</taxon>
        <taxon>Pseudomonadati</taxon>
        <taxon>Verrucomicrobiota</taxon>
        <taxon>Verrucomicrobiia</taxon>
        <taxon>Verrucomicrobiales</taxon>
        <taxon>Verrucomicrobia subdivision 6</taxon>
    </lineage>
</organism>
<accession>A0A0R2XBJ4</accession>
<protein>
    <recommendedName>
        <fullName evidence="1">3-keto-alpha-glucoside-1,2-lyase/3-keto-2-hydroxy-glucal hydratase domain-containing protein</fullName>
    </recommendedName>
</protein>
<dbReference type="GO" id="GO:0016787">
    <property type="term" value="F:hydrolase activity"/>
    <property type="evidence" value="ECO:0007669"/>
    <property type="project" value="InterPro"/>
</dbReference>
<dbReference type="Gene3D" id="2.60.120.560">
    <property type="entry name" value="Exo-inulinase, domain 1"/>
    <property type="match status" value="1"/>
</dbReference>
<dbReference type="AlphaFoldDB" id="A0A0R2XBJ4"/>
<sequence length="102" mass="11104">MQVNNSQGDPVRTGSIYHVIKIFTPPAADDTWFTQELIVKGKTITVMVDGRRLFEYVEPAGVTGAAPGGGGDHRLSSGTFALQAHDPGSEVHYRNIRVKRLP</sequence>
<evidence type="ECO:0000259" key="1">
    <source>
        <dbReference type="Pfam" id="PF06439"/>
    </source>
</evidence>
<name>A0A0R2XBJ4_9BACT</name>
<dbReference type="Pfam" id="PF06439">
    <property type="entry name" value="3keto-disac_hyd"/>
    <property type="match status" value="1"/>
</dbReference>
<proteinExistence type="predicted"/>
<reference evidence="2 3" key="1">
    <citation type="submission" date="2015-10" db="EMBL/GenBank/DDBJ databases">
        <title>Metagenome-Assembled Genomes uncover a global brackish microbiome.</title>
        <authorList>
            <person name="Hugerth L.W."/>
            <person name="Larsson J."/>
            <person name="Alneberg J."/>
            <person name="Lindh M.V."/>
            <person name="Legrand C."/>
            <person name="Pinhassi J."/>
            <person name="Andersson A.F."/>
        </authorList>
    </citation>
    <scope>NUCLEOTIDE SEQUENCE [LARGE SCALE GENOMIC DNA]</scope>
    <source>
        <strain evidence="2">BACL9 MAG-120820-bin42</strain>
    </source>
</reference>
<dbReference type="InterPro" id="IPR010496">
    <property type="entry name" value="AL/BT2_dom"/>
</dbReference>